<dbReference type="PANTHER" id="PTHR13622:SF8">
    <property type="entry name" value="THIAMIN PYROPHOSPHOKINASE 1"/>
    <property type="match status" value="1"/>
</dbReference>
<dbReference type="AlphaFoldDB" id="A0A9Q8LH87"/>
<sequence>MAESAAKNTFLDIVNLRDDFPYGPAANEYYQLFLPHDDQPHGYMLPGIVEKMPWSSAFAVSHHKPRKVELVDIPDDHSTADAITKAFQDLIDICIERDLFHVLCKRHSELISVVSATYNSGSIKIERFAASLFGLTCRGAHLVAYSSALDGTIDSIWIPRRSAHLYTYPSMLDTTVAGGVKAGVAPFQIIVEEADEEASLPEELVRRLAVSRGVISHMATTGKGFPGEQGLAVPDYVYVYDMALPSDIEPRPHDDEVTAFYPMSVNEVKTALLNEEFKPDSGAVLIDFLIRHGIITAEDERDFVEISMRLHRRLPFRLG</sequence>
<dbReference type="GeneID" id="71985700"/>
<gene>
    <name evidence="1" type="ORF">CLAFUR5_05822</name>
</gene>
<evidence type="ECO:0008006" key="3">
    <source>
        <dbReference type="Google" id="ProtNLM"/>
    </source>
</evidence>
<reference evidence="1" key="1">
    <citation type="submission" date="2021-12" db="EMBL/GenBank/DDBJ databases">
        <authorList>
            <person name="Zaccaron A."/>
            <person name="Stergiopoulos I."/>
        </authorList>
    </citation>
    <scope>NUCLEOTIDE SEQUENCE</scope>
    <source>
        <strain evidence="1">Race5_Kim</strain>
    </source>
</reference>
<dbReference type="PANTHER" id="PTHR13622">
    <property type="entry name" value="THIAMIN PYROPHOSPHOKINASE"/>
    <property type="match status" value="1"/>
</dbReference>
<protein>
    <recommendedName>
        <fullName evidence="3">Nudix hydrolase domain-containing protein</fullName>
    </recommendedName>
</protein>
<dbReference type="EMBL" id="CP090167">
    <property type="protein sequence ID" value="UJO17586.1"/>
    <property type="molecule type" value="Genomic_DNA"/>
</dbReference>
<accession>A0A9Q8LH87</accession>
<dbReference type="Proteomes" id="UP000756132">
    <property type="component" value="Chromosome 5"/>
</dbReference>
<dbReference type="FunFam" id="3.90.79.10:FF:000019">
    <property type="entry name" value="Thiamin pyrophosphokinase, putative"/>
    <property type="match status" value="1"/>
</dbReference>
<dbReference type="KEGG" id="ffu:CLAFUR5_05822"/>
<organism evidence="1 2">
    <name type="scientific">Passalora fulva</name>
    <name type="common">Tomato leaf mold</name>
    <name type="synonym">Cladosporium fulvum</name>
    <dbReference type="NCBI Taxonomy" id="5499"/>
    <lineage>
        <taxon>Eukaryota</taxon>
        <taxon>Fungi</taxon>
        <taxon>Dikarya</taxon>
        <taxon>Ascomycota</taxon>
        <taxon>Pezizomycotina</taxon>
        <taxon>Dothideomycetes</taxon>
        <taxon>Dothideomycetidae</taxon>
        <taxon>Mycosphaerellales</taxon>
        <taxon>Mycosphaerellaceae</taxon>
        <taxon>Fulvia</taxon>
    </lineage>
</organism>
<dbReference type="OrthoDB" id="10261522at2759"/>
<dbReference type="SUPFAM" id="SSF55811">
    <property type="entry name" value="Nudix"/>
    <property type="match status" value="1"/>
</dbReference>
<keyword evidence="2" id="KW-1185">Reference proteome</keyword>
<dbReference type="GO" id="GO:0044715">
    <property type="term" value="F:8-oxo-dGDP phosphatase activity"/>
    <property type="evidence" value="ECO:0007669"/>
    <property type="project" value="UniProtKB-ARBA"/>
</dbReference>
<evidence type="ECO:0000313" key="1">
    <source>
        <dbReference type="EMBL" id="UJO17586.1"/>
    </source>
</evidence>
<dbReference type="InterPro" id="IPR015797">
    <property type="entry name" value="NUDIX_hydrolase-like_dom_sf"/>
</dbReference>
<dbReference type="RefSeq" id="XP_047761952.1">
    <property type="nucleotide sequence ID" value="XM_047904970.1"/>
</dbReference>
<evidence type="ECO:0000313" key="2">
    <source>
        <dbReference type="Proteomes" id="UP000756132"/>
    </source>
</evidence>
<proteinExistence type="predicted"/>
<name>A0A9Q8LH87_PASFU</name>
<dbReference type="Gene3D" id="3.90.79.10">
    <property type="entry name" value="Nucleoside Triphosphate Pyrophosphohydrolase"/>
    <property type="match status" value="1"/>
</dbReference>
<reference evidence="1" key="2">
    <citation type="journal article" date="2022" name="Microb. Genom.">
        <title>A chromosome-scale genome assembly of the tomato pathogen Cladosporium fulvum reveals a compartmentalized genome architecture and the presence of a dispensable chromosome.</title>
        <authorList>
            <person name="Zaccaron A.Z."/>
            <person name="Chen L.H."/>
            <person name="Samaras A."/>
            <person name="Stergiopoulos I."/>
        </authorList>
    </citation>
    <scope>NUCLEOTIDE SEQUENCE</scope>
    <source>
        <strain evidence="1">Race5_Kim</strain>
    </source>
</reference>
<dbReference type="CDD" id="cd03676">
    <property type="entry name" value="NUDIX_Tnr3_like"/>
    <property type="match status" value="1"/>
</dbReference>